<keyword evidence="2" id="KW-1185">Reference proteome</keyword>
<dbReference type="Proteomes" id="UP000243515">
    <property type="component" value="Unassembled WGS sequence"/>
</dbReference>
<comment type="caution">
    <text evidence="1">The sequence shown here is derived from an EMBL/GenBank/DDBJ whole genome shotgun (WGS) entry which is preliminary data.</text>
</comment>
<proteinExistence type="predicted"/>
<sequence>MAPNLHRISINLCTSQGKGVTLLGIWQAPYASMDMRLSWRRSSGS</sequence>
<organism evidence="1 2">
    <name type="scientific">Elaphomyces granulatus</name>
    <dbReference type="NCBI Taxonomy" id="519963"/>
    <lineage>
        <taxon>Eukaryota</taxon>
        <taxon>Fungi</taxon>
        <taxon>Dikarya</taxon>
        <taxon>Ascomycota</taxon>
        <taxon>Pezizomycotina</taxon>
        <taxon>Eurotiomycetes</taxon>
        <taxon>Eurotiomycetidae</taxon>
        <taxon>Eurotiales</taxon>
        <taxon>Elaphomycetaceae</taxon>
        <taxon>Elaphomyces</taxon>
    </lineage>
</organism>
<dbReference type="EMBL" id="NPHW01005643">
    <property type="protein sequence ID" value="OXV06535.1"/>
    <property type="molecule type" value="Genomic_DNA"/>
</dbReference>
<evidence type="ECO:0000313" key="2">
    <source>
        <dbReference type="Proteomes" id="UP000243515"/>
    </source>
</evidence>
<accession>A0A232LQU4</accession>
<dbReference type="AlphaFoldDB" id="A0A232LQU4"/>
<reference evidence="1 2" key="1">
    <citation type="journal article" date="2015" name="Environ. Microbiol.">
        <title>Metagenome sequence of Elaphomyces granulatus from sporocarp tissue reveals Ascomycota ectomycorrhizal fingerprints of genome expansion and a Proteobacteria-rich microbiome.</title>
        <authorList>
            <person name="Quandt C.A."/>
            <person name="Kohler A."/>
            <person name="Hesse C.N."/>
            <person name="Sharpton T.J."/>
            <person name="Martin F."/>
            <person name="Spatafora J.W."/>
        </authorList>
    </citation>
    <scope>NUCLEOTIDE SEQUENCE [LARGE SCALE GENOMIC DNA]</scope>
    <source>
        <strain evidence="1 2">OSC145934</strain>
    </source>
</reference>
<evidence type="ECO:0000313" key="1">
    <source>
        <dbReference type="EMBL" id="OXV06535.1"/>
    </source>
</evidence>
<gene>
    <name evidence="1" type="ORF">Egran_05697</name>
</gene>
<protein>
    <submittedName>
        <fullName evidence="1">Uncharacterized protein</fullName>
    </submittedName>
</protein>
<name>A0A232LQU4_9EURO</name>